<dbReference type="InterPro" id="IPR001173">
    <property type="entry name" value="Glyco_trans_2-like"/>
</dbReference>
<dbReference type="EMBL" id="QWEI01000001">
    <property type="protein sequence ID" value="RHW39557.1"/>
    <property type="molecule type" value="Genomic_DNA"/>
</dbReference>
<protein>
    <submittedName>
        <fullName evidence="2">Glycosyltransferase</fullName>
    </submittedName>
</protein>
<comment type="caution">
    <text evidence="2">The sequence shown here is derived from an EMBL/GenBank/DDBJ whole genome shotgun (WGS) entry which is preliminary data.</text>
</comment>
<reference evidence="2 3" key="1">
    <citation type="submission" date="2018-08" db="EMBL/GenBank/DDBJ databases">
        <title>Lysinibacillus sp. YLB-03 draft genome sequence.</title>
        <authorList>
            <person name="Yu L."/>
        </authorList>
    </citation>
    <scope>NUCLEOTIDE SEQUENCE [LARGE SCALE GENOMIC DNA]</scope>
    <source>
        <strain evidence="2 3">YLB-03</strain>
    </source>
</reference>
<evidence type="ECO:0000259" key="1">
    <source>
        <dbReference type="Pfam" id="PF00535"/>
    </source>
</evidence>
<name>A0A396SKL6_9BACL</name>
<proteinExistence type="predicted"/>
<dbReference type="PANTHER" id="PTHR43685">
    <property type="entry name" value="GLYCOSYLTRANSFERASE"/>
    <property type="match status" value="1"/>
</dbReference>
<dbReference type="InterPro" id="IPR050834">
    <property type="entry name" value="Glycosyltransf_2"/>
</dbReference>
<gene>
    <name evidence="2" type="ORF">D1B33_01545</name>
</gene>
<organism evidence="2 3">
    <name type="scientific">Ureibacillus yapensis</name>
    <dbReference type="NCBI Taxonomy" id="2304605"/>
    <lineage>
        <taxon>Bacteria</taxon>
        <taxon>Bacillati</taxon>
        <taxon>Bacillota</taxon>
        <taxon>Bacilli</taxon>
        <taxon>Bacillales</taxon>
        <taxon>Caryophanaceae</taxon>
        <taxon>Ureibacillus</taxon>
    </lineage>
</organism>
<dbReference type="InterPro" id="IPR029044">
    <property type="entry name" value="Nucleotide-diphossugar_trans"/>
</dbReference>
<dbReference type="RefSeq" id="WP_118874569.1">
    <property type="nucleotide sequence ID" value="NZ_QWEI01000001.1"/>
</dbReference>
<dbReference type="AlphaFoldDB" id="A0A396SKL6"/>
<keyword evidence="2" id="KW-0808">Transferase</keyword>
<accession>A0A396SKL6</accession>
<dbReference type="GO" id="GO:0016740">
    <property type="term" value="F:transferase activity"/>
    <property type="evidence" value="ECO:0007669"/>
    <property type="project" value="UniProtKB-KW"/>
</dbReference>
<dbReference type="OrthoDB" id="396512at2"/>
<dbReference type="PANTHER" id="PTHR43685:SF2">
    <property type="entry name" value="GLYCOSYLTRANSFERASE 2-LIKE DOMAIN-CONTAINING PROTEIN"/>
    <property type="match status" value="1"/>
</dbReference>
<evidence type="ECO:0000313" key="2">
    <source>
        <dbReference type="EMBL" id="RHW39557.1"/>
    </source>
</evidence>
<dbReference type="Gene3D" id="3.90.550.10">
    <property type="entry name" value="Spore Coat Polysaccharide Biosynthesis Protein SpsA, Chain A"/>
    <property type="match status" value="1"/>
</dbReference>
<dbReference type="SUPFAM" id="SSF53448">
    <property type="entry name" value="Nucleotide-diphospho-sugar transferases"/>
    <property type="match status" value="1"/>
</dbReference>
<feature type="domain" description="Glycosyltransferase 2-like" evidence="1">
    <location>
        <begin position="5"/>
        <end position="157"/>
    </location>
</feature>
<keyword evidence="3" id="KW-1185">Reference proteome</keyword>
<dbReference type="Proteomes" id="UP000265692">
    <property type="component" value="Unassembled WGS sequence"/>
</dbReference>
<sequence length="331" mass="38606">MEKISFIIPVYNTEKYIRQCIDSILVQNLSNFEIIIIDDGSTDNSLTICNQYSSKHSNIHVFSQKNSGPSAARNKGIEEAKGKYIFFIDSDDYYVNGALNKFEEIVEREPDVDLVFGKIMTFHEGTSKKMPKLKYKNTGKIGELTGEEALSYLIKTNQIMISNYSALIKKELLCSNHIRFNEKIYFAEDVDFMLRVYCSSKNINFIDEFFLMYRKNREGQLTQNVNYEKLGMAVNLYADLIEKIDTWNLNTESQKAIKRYLSNLYFSTLGSLKKDDREFMLKYQLLNKHQGLIKYVSGFKFFLGKCAFFVFGFNTTVQSMQILKRIYYKLK</sequence>
<evidence type="ECO:0000313" key="3">
    <source>
        <dbReference type="Proteomes" id="UP000265692"/>
    </source>
</evidence>
<dbReference type="Pfam" id="PF00535">
    <property type="entry name" value="Glycos_transf_2"/>
    <property type="match status" value="1"/>
</dbReference>